<dbReference type="CDD" id="cd02869">
    <property type="entry name" value="PseudoU_synth_RluA_like"/>
    <property type="match status" value="1"/>
</dbReference>
<dbReference type="PANTHER" id="PTHR21600:SF89">
    <property type="entry name" value="RIBOSOMAL LARGE SUBUNIT PSEUDOURIDINE SYNTHASE A"/>
    <property type="match status" value="1"/>
</dbReference>
<keyword evidence="1" id="KW-0175">Coiled coil</keyword>
<name>A0ABQ6HFK5_9GAMM</name>
<evidence type="ECO:0000313" key="3">
    <source>
        <dbReference type="EMBL" id="GLX85517.1"/>
    </source>
</evidence>
<accession>A0ABQ6HFK5</accession>
<sequence length="556" mass="63312">MSTVSSTTFLHRFDASHTTIDLPERFTFPFCYEPHPLTLLAAQQLQTWLNCQPAFSEEQTPMAEGKMFGVLAVRDNTGTLGFLCAYSGKTSMLEEMQVFVPQIVDISSQESFVTKESAVINDINSEIAALEEAEEFSILKQQVEQQKVSYNERITLQQANMAEQKRKRKQEREQGRVALSSEEYAILDKQLNGQSIFLKKQLLALKAELNQQLTDAQIAFDNYQNQINLLKKQRKKLSNRLQKKLFEQYRLLNCAGEEKDVNTIFAEIKEQPPSGTGDCAAPKLLQYAFAHEFEPIALAEFWWGESPKSQIRQHKKYYPACNNKCKPILSHMLSGMTLDDNPLLINTGKDKTIDIIYQDEHLVVINKPEELLSVPGKLVTDSVYTRIKDMFPHADGPLIVHRLDMSTSGLMVLALTKRANKSLQHQFVTRQVEKQYVALLEGQLPAKRGEITLPLCLDVDDRPRQMVSFEHGKPCLTVWELISFDGQFSRVALEPKTGRTHQLRVHCAHKSGFNMPIVGDDLYGTKKERLCLHAQMLSFEHPISKEKLTFSVSPNF</sequence>
<keyword evidence="4" id="KW-1185">Reference proteome</keyword>
<dbReference type="RefSeq" id="WP_284297699.1">
    <property type="nucleotide sequence ID" value="NZ_BSSV01000003.1"/>
</dbReference>
<dbReference type="Pfam" id="PF00849">
    <property type="entry name" value="PseudoU_synth_2"/>
    <property type="match status" value="1"/>
</dbReference>
<feature type="coiled-coil region" evidence="1">
    <location>
        <begin position="140"/>
        <end position="174"/>
    </location>
</feature>
<organism evidence="3 4">
    <name type="scientific">Thalassotalea loyana</name>
    <dbReference type="NCBI Taxonomy" id="280483"/>
    <lineage>
        <taxon>Bacteria</taxon>
        <taxon>Pseudomonadati</taxon>
        <taxon>Pseudomonadota</taxon>
        <taxon>Gammaproteobacteria</taxon>
        <taxon>Alteromonadales</taxon>
        <taxon>Colwelliaceae</taxon>
        <taxon>Thalassotalea</taxon>
    </lineage>
</organism>
<dbReference type="PROSITE" id="PS01129">
    <property type="entry name" value="PSI_RLU"/>
    <property type="match status" value="1"/>
</dbReference>
<dbReference type="InterPro" id="IPR006145">
    <property type="entry name" value="PsdUridine_synth_RsuA/RluA"/>
</dbReference>
<proteinExistence type="predicted"/>
<feature type="domain" description="Pseudouridine synthase RsuA/RluA-like" evidence="2">
    <location>
        <begin position="361"/>
        <end position="509"/>
    </location>
</feature>
<dbReference type="InterPro" id="IPR020103">
    <property type="entry name" value="PsdUridine_synth_cat_dom_sf"/>
</dbReference>
<dbReference type="Gene3D" id="3.30.2350.10">
    <property type="entry name" value="Pseudouridine synthase"/>
    <property type="match status" value="1"/>
</dbReference>
<evidence type="ECO:0000259" key="2">
    <source>
        <dbReference type="Pfam" id="PF00849"/>
    </source>
</evidence>
<comment type="caution">
    <text evidence="3">The sequence shown here is derived from an EMBL/GenBank/DDBJ whole genome shotgun (WGS) entry which is preliminary data.</text>
</comment>
<dbReference type="InterPro" id="IPR050188">
    <property type="entry name" value="RluA_PseudoU_synthase"/>
</dbReference>
<dbReference type="InterPro" id="IPR006224">
    <property type="entry name" value="PsdUridine_synth_RluA-like_CS"/>
</dbReference>
<dbReference type="SUPFAM" id="SSF55120">
    <property type="entry name" value="Pseudouridine synthase"/>
    <property type="match status" value="1"/>
</dbReference>
<gene>
    <name evidence="3" type="ORF">tloyanaT_17690</name>
</gene>
<dbReference type="EMBL" id="BSSV01000003">
    <property type="protein sequence ID" value="GLX85517.1"/>
    <property type="molecule type" value="Genomic_DNA"/>
</dbReference>
<dbReference type="PANTHER" id="PTHR21600">
    <property type="entry name" value="MITOCHONDRIAL RNA PSEUDOURIDINE SYNTHASE"/>
    <property type="match status" value="1"/>
</dbReference>
<dbReference type="Proteomes" id="UP001157134">
    <property type="component" value="Unassembled WGS sequence"/>
</dbReference>
<evidence type="ECO:0000313" key="4">
    <source>
        <dbReference type="Proteomes" id="UP001157134"/>
    </source>
</evidence>
<evidence type="ECO:0000256" key="1">
    <source>
        <dbReference type="SAM" id="Coils"/>
    </source>
</evidence>
<reference evidence="3 4" key="1">
    <citation type="submission" date="2023-03" db="EMBL/GenBank/DDBJ databases">
        <title>Thalassotalea loyana LMG 22536T draft genome sequence.</title>
        <authorList>
            <person name="Sawabe T."/>
        </authorList>
    </citation>
    <scope>NUCLEOTIDE SEQUENCE [LARGE SCALE GENOMIC DNA]</scope>
    <source>
        <strain evidence="3 4">LMG 22536</strain>
    </source>
</reference>
<protein>
    <submittedName>
        <fullName evidence="3">Pseudouridine synthase</fullName>
    </submittedName>
</protein>
<feature type="coiled-coil region" evidence="1">
    <location>
        <begin position="199"/>
        <end position="247"/>
    </location>
</feature>